<comment type="caution">
    <text evidence="2">The sequence shown here is derived from an EMBL/GenBank/DDBJ whole genome shotgun (WGS) entry which is preliminary data.</text>
</comment>
<evidence type="ECO:0000313" key="2">
    <source>
        <dbReference type="EMBL" id="PZX64495.1"/>
    </source>
</evidence>
<accession>A0A2W7SNF8</accession>
<reference evidence="2 3" key="1">
    <citation type="submission" date="2018-06" db="EMBL/GenBank/DDBJ databases">
        <title>Genomic Encyclopedia of Archaeal and Bacterial Type Strains, Phase II (KMG-II): from individual species to whole genera.</title>
        <authorList>
            <person name="Goeker M."/>
        </authorList>
    </citation>
    <scope>NUCLEOTIDE SEQUENCE [LARGE SCALE GENOMIC DNA]</scope>
    <source>
        <strain evidence="2 3">DSM 23241</strain>
    </source>
</reference>
<dbReference type="EMBL" id="QKZV01000002">
    <property type="protein sequence ID" value="PZX64495.1"/>
    <property type="molecule type" value="Genomic_DNA"/>
</dbReference>
<dbReference type="InterPro" id="IPR010131">
    <property type="entry name" value="MdtP/NodT-like"/>
</dbReference>
<organism evidence="2 3">
    <name type="scientific">Hydrotalea sandarakina</name>
    <dbReference type="NCBI Taxonomy" id="1004304"/>
    <lineage>
        <taxon>Bacteria</taxon>
        <taxon>Pseudomonadati</taxon>
        <taxon>Bacteroidota</taxon>
        <taxon>Chitinophagia</taxon>
        <taxon>Chitinophagales</taxon>
        <taxon>Chitinophagaceae</taxon>
        <taxon>Hydrotalea</taxon>
    </lineage>
</organism>
<evidence type="ECO:0000313" key="3">
    <source>
        <dbReference type="Proteomes" id="UP000249720"/>
    </source>
</evidence>
<proteinExistence type="predicted"/>
<dbReference type="GO" id="GO:0015562">
    <property type="term" value="F:efflux transmembrane transporter activity"/>
    <property type="evidence" value="ECO:0007669"/>
    <property type="project" value="InterPro"/>
</dbReference>
<dbReference type="Gene3D" id="1.20.1600.10">
    <property type="entry name" value="Outer membrane efflux proteins (OEP)"/>
    <property type="match status" value="1"/>
</dbReference>
<dbReference type="RefSeq" id="WP_111293667.1">
    <property type="nucleotide sequence ID" value="NZ_QKZV01000002.1"/>
</dbReference>
<feature type="coiled-coil region" evidence="1">
    <location>
        <begin position="360"/>
        <end position="387"/>
    </location>
</feature>
<sequence>MKKIVVLSSFVFIFISNIVYGQENLSHFIEVALQNSPLIKTNGLQTQANQLEANKIVASLQKPIIGTSYNYLFAPMYANDPSNTGLKLNPPKTINDYYGYDLSATNGGLYQALLTIQQPLFNKQRVQAVNNQLAIQNQIVNNSSVLSNHDLEKFVTDQYIICLQDIEQQKAIQNIQSVIQKQIQITQKLSAGGLARQGDYKVLEIELEQQNTNLQALKNSYKAHLLQLYSICGINDSTIVELAPLNLQISSALDSYQSGFIKQFQLDSLNLTAAQNIFNTQYRPIVSLYSSAGLNAVYLPTIYKRLGWEVGIMVTQRIFDGHQRKMNDEKTKILQQSTAINSQFFVQKNESQKKSFLQVIHSADEQIEAVQKQIKDYDNLINYYQNQIINGQGSVIDYITILRSSAALQLNIATLQTNRLLAINNYNYWNW</sequence>
<keyword evidence="1" id="KW-0175">Coiled coil</keyword>
<protein>
    <submittedName>
        <fullName evidence="2">Outer membrane protein TolC</fullName>
    </submittedName>
</protein>
<dbReference type="SUPFAM" id="SSF56954">
    <property type="entry name" value="Outer membrane efflux proteins (OEP)"/>
    <property type="match status" value="1"/>
</dbReference>
<dbReference type="Proteomes" id="UP000249720">
    <property type="component" value="Unassembled WGS sequence"/>
</dbReference>
<dbReference type="PANTHER" id="PTHR30203:SF30">
    <property type="entry name" value="OUTER MEMBRANE PROTEIN-RELATED"/>
    <property type="match status" value="1"/>
</dbReference>
<evidence type="ECO:0000256" key="1">
    <source>
        <dbReference type="SAM" id="Coils"/>
    </source>
</evidence>
<dbReference type="OrthoDB" id="1091220at2"/>
<name>A0A2W7SNF8_9BACT</name>
<feature type="coiled-coil region" evidence="1">
    <location>
        <begin position="200"/>
        <end position="227"/>
    </location>
</feature>
<dbReference type="AlphaFoldDB" id="A0A2W7SNF8"/>
<dbReference type="PANTHER" id="PTHR30203">
    <property type="entry name" value="OUTER MEMBRANE CATION EFFLUX PROTEIN"/>
    <property type="match status" value="1"/>
</dbReference>
<gene>
    <name evidence="2" type="ORF">LX80_00691</name>
</gene>
<keyword evidence="3" id="KW-1185">Reference proteome</keyword>